<comment type="caution">
    <text evidence="4">The sequence shown here is derived from an EMBL/GenBank/DDBJ whole genome shotgun (WGS) entry which is preliminary data.</text>
</comment>
<gene>
    <name evidence="4" type="ORF">HC031_07410</name>
</gene>
<sequence>MRVAVLGTGLIGGSILTRLLRSGIDATGWDPDPGTVSYAREHAIPFAERLPDAVDGRDVVFLAGPLSLLPDTLAEVVKHADTGCVVTDVGSVKAPIAEYARDNGWAHRFVPGHPMAGTERSGLAAADPDLFVGAAWVLCPQPGVPLDPFRRLSGLVTTALGAKVVPLAPRTHDAIVALSSHIPHLLAGSLAGAVARSALREGVLSLAAGSFRDGTRVAGTPSVRTVDMLVNNRDAIGESLRLVQAFLAELAEALAGDDVAALTGAFDEARGVRRELFERSTRTSTDRFPRDAAAEEYEFLVKLGADGGHLTGCAVDGSTVSYTAARPVTG</sequence>
<reference evidence="4 5" key="1">
    <citation type="submission" date="2020-03" db="EMBL/GenBank/DDBJ databases">
        <title>WGS of the type strain of Planosporangium spp.</title>
        <authorList>
            <person name="Thawai C."/>
        </authorList>
    </citation>
    <scope>NUCLEOTIDE SEQUENCE [LARGE SCALE GENOMIC DNA]</scope>
    <source>
        <strain evidence="4 5">TBRC 5610</strain>
    </source>
</reference>
<dbReference type="PROSITE" id="PS51176">
    <property type="entry name" value="PDH_ADH"/>
    <property type="match status" value="1"/>
</dbReference>
<dbReference type="PANTHER" id="PTHR21363">
    <property type="entry name" value="PREPHENATE DEHYDROGENASE"/>
    <property type="match status" value="1"/>
</dbReference>
<dbReference type="InterPro" id="IPR046826">
    <property type="entry name" value="PDH_N"/>
</dbReference>
<comment type="similarity">
    <text evidence="1">Belongs to the prephenate/arogenate dehydrogenase family.</text>
</comment>
<accession>A0ABX0XWB2</accession>
<dbReference type="Pfam" id="PF02153">
    <property type="entry name" value="PDH_N"/>
    <property type="match status" value="1"/>
</dbReference>
<dbReference type="InterPro" id="IPR046825">
    <property type="entry name" value="PDH_C"/>
</dbReference>
<dbReference type="SUPFAM" id="SSF51735">
    <property type="entry name" value="NAD(P)-binding Rossmann-fold domains"/>
    <property type="match status" value="1"/>
</dbReference>
<name>A0ABX0XWB2_9ACTN</name>
<evidence type="ECO:0000313" key="4">
    <source>
        <dbReference type="EMBL" id="NJC69549.1"/>
    </source>
</evidence>
<feature type="domain" description="Prephenate/arogenate dehydrogenase" evidence="3">
    <location>
        <begin position="1"/>
        <end position="284"/>
    </location>
</feature>
<dbReference type="InterPro" id="IPR036291">
    <property type="entry name" value="NAD(P)-bd_dom_sf"/>
</dbReference>
<dbReference type="Gene3D" id="3.40.50.720">
    <property type="entry name" value="NAD(P)-binding Rossmann-like Domain"/>
    <property type="match status" value="1"/>
</dbReference>
<dbReference type="Proteomes" id="UP000722989">
    <property type="component" value="Unassembled WGS sequence"/>
</dbReference>
<dbReference type="RefSeq" id="WP_167924399.1">
    <property type="nucleotide sequence ID" value="NZ_JAATVY010000003.1"/>
</dbReference>
<evidence type="ECO:0000256" key="2">
    <source>
        <dbReference type="ARBA" id="ARBA00023002"/>
    </source>
</evidence>
<dbReference type="InterPro" id="IPR050812">
    <property type="entry name" value="Preph/Arog_dehydrog"/>
</dbReference>
<dbReference type="InterPro" id="IPR008927">
    <property type="entry name" value="6-PGluconate_DH-like_C_sf"/>
</dbReference>
<dbReference type="Gene3D" id="1.10.3660.10">
    <property type="entry name" value="6-phosphogluconate dehydrogenase C-terminal like domain"/>
    <property type="match status" value="1"/>
</dbReference>
<evidence type="ECO:0000256" key="1">
    <source>
        <dbReference type="ARBA" id="ARBA00007964"/>
    </source>
</evidence>
<dbReference type="EMBL" id="JAATVY010000003">
    <property type="protein sequence ID" value="NJC69549.1"/>
    <property type="molecule type" value="Genomic_DNA"/>
</dbReference>
<keyword evidence="5" id="KW-1185">Reference proteome</keyword>
<protein>
    <submittedName>
        <fullName evidence="4">Prephenate dehydrogenase/arogenate dehydrogenase family protein</fullName>
    </submittedName>
</protein>
<organism evidence="4 5">
    <name type="scientific">Planosporangium thailandense</name>
    <dbReference type="NCBI Taxonomy" id="765197"/>
    <lineage>
        <taxon>Bacteria</taxon>
        <taxon>Bacillati</taxon>
        <taxon>Actinomycetota</taxon>
        <taxon>Actinomycetes</taxon>
        <taxon>Micromonosporales</taxon>
        <taxon>Micromonosporaceae</taxon>
        <taxon>Planosporangium</taxon>
    </lineage>
</organism>
<keyword evidence="2" id="KW-0560">Oxidoreductase</keyword>
<dbReference type="PANTHER" id="PTHR21363:SF0">
    <property type="entry name" value="PREPHENATE DEHYDROGENASE [NADP(+)]"/>
    <property type="match status" value="1"/>
</dbReference>
<dbReference type="SUPFAM" id="SSF48179">
    <property type="entry name" value="6-phosphogluconate dehydrogenase C-terminal domain-like"/>
    <property type="match status" value="1"/>
</dbReference>
<evidence type="ECO:0000313" key="5">
    <source>
        <dbReference type="Proteomes" id="UP000722989"/>
    </source>
</evidence>
<proteinExistence type="inferred from homology"/>
<evidence type="ECO:0000259" key="3">
    <source>
        <dbReference type="PROSITE" id="PS51176"/>
    </source>
</evidence>
<dbReference type="InterPro" id="IPR003099">
    <property type="entry name" value="Prephen_DH"/>
</dbReference>
<dbReference type="Pfam" id="PF20463">
    <property type="entry name" value="PDH_C"/>
    <property type="match status" value="1"/>
</dbReference>